<evidence type="ECO:0008006" key="3">
    <source>
        <dbReference type="Google" id="ProtNLM"/>
    </source>
</evidence>
<dbReference type="InterPro" id="IPR009003">
    <property type="entry name" value="Peptidase_S1_PA"/>
</dbReference>
<evidence type="ECO:0000313" key="1">
    <source>
        <dbReference type="EMBL" id="KAK3018315.1"/>
    </source>
</evidence>
<sequence>MLGRNVWLRREYLYRKSLEGKERLLCGKKRKITETLEEGKPKLTELRNKGAALRQEIDLEDENTATYEKAATGIVVRGNRIMCCSKIFDLPKSFYIRLGLERRLEVLRSDPYLEITHFEISINPNAGEPKRRTGEIILQDHILDLAALECRPLFPLLPEAKLATVDYIEIGQSLYCLSNQGGIPNYFSKGRVVNPGCRTLSDLKSDRCVMYHDIRIGDGCSGAALFTADLEVVAMCLSPHSDSLVCNMGLKVSELERFLKRVEELESQWMQQK</sequence>
<dbReference type="Gene3D" id="2.40.10.120">
    <property type="match status" value="1"/>
</dbReference>
<name>A0AA89AWR9_9ASTE</name>
<proteinExistence type="predicted"/>
<gene>
    <name evidence="1" type="ORF">RJ639_002933</name>
</gene>
<accession>A0AA89AWR9</accession>
<dbReference type="EMBL" id="JAVXUP010000944">
    <property type="protein sequence ID" value="KAK3018315.1"/>
    <property type="molecule type" value="Genomic_DNA"/>
</dbReference>
<dbReference type="SUPFAM" id="SSF50494">
    <property type="entry name" value="Trypsin-like serine proteases"/>
    <property type="match status" value="1"/>
</dbReference>
<keyword evidence="2" id="KW-1185">Reference proteome</keyword>
<dbReference type="Proteomes" id="UP001188597">
    <property type="component" value="Unassembled WGS sequence"/>
</dbReference>
<dbReference type="AlphaFoldDB" id="A0AA89AWR9"/>
<comment type="caution">
    <text evidence="1">The sequence shown here is derived from an EMBL/GenBank/DDBJ whole genome shotgun (WGS) entry which is preliminary data.</text>
</comment>
<evidence type="ECO:0000313" key="2">
    <source>
        <dbReference type="Proteomes" id="UP001188597"/>
    </source>
</evidence>
<protein>
    <recommendedName>
        <fullName evidence="3">Serine protease</fullName>
    </recommendedName>
</protein>
<organism evidence="1 2">
    <name type="scientific">Escallonia herrerae</name>
    <dbReference type="NCBI Taxonomy" id="1293975"/>
    <lineage>
        <taxon>Eukaryota</taxon>
        <taxon>Viridiplantae</taxon>
        <taxon>Streptophyta</taxon>
        <taxon>Embryophyta</taxon>
        <taxon>Tracheophyta</taxon>
        <taxon>Spermatophyta</taxon>
        <taxon>Magnoliopsida</taxon>
        <taxon>eudicotyledons</taxon>
        <taxon>Gunneridae</taxon>
        <taxon>Pentapetalae</taxon>
        <taxon>asterids</taxon>
        <taxon>campanulids</taxon>
        <taxon>Escalloniales</taxon>
        <taxon>Escalloniaceae</taxon>
        <taxon>Escallonia</taxon>
    </lineage>
</organism>
<dbReference type="Pfam" id="PF13365">
    <property type="entry name" value="Trypsin_2"/>
    <property type="match status" value="1"/>
</dbReference>
<reference evidence="1" key="1">
    <citation type="submission" date="2022-12" db="EMBL/GenBank/DDBJ databases">
        <title>Draft genome assemblies for two species of Escallonia (Escalloniales).</title>
        <authorList>
            <person name="Chanderbali A."/>
            <person name="Dervinis C."/>
            <person name="Anghel I."/>
            <person name="Soltis D."/>
            <person name="Soltis P."/>
            <person name="Zapata F."/>
        </authorList>
    </citation>
    <scope>NUCLEOTIDE SEQUENCE</scope>
    <source>
        <strain evidence="1">UCBG64.0493</strain>
        <tissue evidence="1">Leaf</tissue>
    </source>
</reference>